<gene>
    <name evidence="1" type="ORF">B8X04_01400</name>
</gene>
<dbReference type="AlphaFoldDB" id="A0A269ZHK4"/>
<dbReference type="InterPro" id="IPR025683">
    <property type="entry name" value="Protein_beta"/>
</dbReference>
<dbReference type="Proteomes" id="UP000216867">
    <property type="component" value="Unassembled WGS sequence"/>
</dbReference>
<evidence type="ECO:0000313" key="2">
    <source>
        <dbReference type="Proteomes" id="UP000216867"/>
    </source>
</evidence>
<proteinExistence type="predicted"/>
<evidence type="ECO:0008006" key="3">
    <source>
        <dbReference type="Google" id="ProtNLM"/>
    </source>
</evidence>
<dbReference type="GeneID" id="99775573"/>
<evidence type="ECO:0000313" key="1">
    <source>
        <dbReference type="EMBL" id="PAK97263.1"/>
    </source>
</evidence>
<sequence length="362" mass="38889">MRAASKHYVPILKAREAEITALRNRPASLSVTPYFELQNATPGTIDPATGLSKRSKSTVTDASYFMDDIARLWDGSLYLDVSRVSNPTDGAQWWNLISSITSLSPSNSAQIIPAIAESDPSPSWRAAAPLAQAAGRAAMRVKLPHSDLPSLAGVISNAASDVGLPTSSIDVVMDWGDNLEASAISLDSLTAHTSTLISALGGLHGELISAGTPNSKGFVRDGYWHTTRREWWLWLRLIAADQDVSYGDYCLYPPSDPVRATPQYGHLRYSNGEILHVHRKPKPSTGGGISAAFSDCCTDLIGSTHYLGKGYSLADDYFDDIANGHKSTGQPGIWRQYAAIHHFALVANQLQAPPPPPPSGTP</sequence>
<reference evidence="1 2" key="1">
    <citation type="submission" date="2017-04" db="EMBL/GenBank/DDBJ databases">
        <title>Kefir bacterial isolates.</title>
        <authorList>
            <person name="Kim Y."/>
            <person name="Blasche S."/>
            <person name="Patil K.R."/>
        </authorList>
    </citation>
    <scope>NUCLEOTIDE SEQUENCE [LARGE SCALE GENOMIC DNA]</scope>
    <source>
        <strain evidence="1 2">OG2</strain>
    </source>
</reference>
<dbReference type="RefSeq" id="WP_095375199.1">
    <property type="nucleotide sequence ID" value="NZ_CP065629.1"/>
</dbReference>
<organism evidence="1 2">
    <name type="scientific">Brevibacterium casei</name>
    <dbReference type="NCBI Taxonomy" id="33889"/>
    <lineage>
        <taxon>Bacteria</taxon>
        <taxon>Bacillati</taxon>
        <taxon>Actinomycetota</taxon>
        <taxon>Actinomycetes</taxon>
        <taxon>Micrococcales</taxon>
        <taxon>Brevibacteriaceae</taxon>
        <taxon>Brevibacterium</taxon>
    </lineage>
</organism>
<dbReference type="EMBL" id="NCWY01000001">
    <property type="protein sequence ID" value="PAK97263.1"/>
    <property type="molecule type" value="Genomic_DNA"/>
</dbReference>
<accession>A0A269ZHK4</accession>
<name>A0A269ZHK4_9MICO</name>
<dbReference type="Pfam" id="PF14350">
    <property type="entry name" value="Beta_protein"/>
    <property type="match status" value="1"/>
</dbReference>
<protein>
    <recommendedName>
        <fullName evidence="3">Beta protein</fullName>
    </recommendedName>
</protein>
<comment type="caution">
    <text evidence="1">The sequence shown here is derived from an EMBL/GenBank/DDBJ whole genome shotgun (WGS) entry which is preliminary data.</text>
</comment>